<dbReference type="STRING" id="28092.WM40_04750"/>
<organism evidence="1 2">
    <name type="scientific">Robbsia andropogonis</name>
    <dbReference type="NCBI Taxonomy" id="28092"/>
    <lineage>
        <taxon>Bacteria</taxon>
        <taxon>Pseudomonadati</taxon>
        <taxon>Pseudomonadota</taxon>
        <taxon>Betaproteobacteria</taxon>
        <taxon>Burkholderiales</taxon>
        <taxon>Burkholderiaceae</taxon>
        <taxon>Robbsia</taxon>
    </lineage>
</organism>
<evidence type="ECO:0000313" key="1">
    <source>
        <dbReference type="EMBL" id="KKB64703.1"/>
    </source>
</evidence>
<dbReference type="EMBL" id="LAQU01000003">
    <property type="protein sequence ID" value="KKB64703.1"/>
    <property type="molecule type" value="Genomic_DNA"/>
</dbReference>
<sequence>MSHLRSISRGEFLEVNAHAIGTNTFGPDCDDKTLLASEPSEVGKEYRLLHLSGRTAHINEMLATIVRRYGDKSRLSTRDWYVANGRYTAQ</sequence>
<proteinExistence type="predicted"/>
<keyword evidence="2" id="KW-1185">Reference proteome</keyword>
<accession>A0A0F5K3N8</accession>
<protein>
    <submittedName>
        <fullName evidence="1">Uncharacterized protein</fullName>
    </submittedName>
</protein>
<dbReference type="AlphaFoldDB" id="A0A0F5K3N8"/>
<comment type="caution">
    <text evidence="1">The sequence shown here is derived from an EMBL/GenBank/DDBJ whole genome shotgun (WGS) entry which is preliminary data.</text>
</comment>
<gene>
    <name evidence="1" type="ORF">WM40_04750</name>
</gene>
<dbReference type="PATRIC" id="fig|28092.6.peg.1128"/>
<evidence type="ECO:0000313" key="2">
    <source>
        <dbReference type="Proteomes" id="UP000033618"/>
    </source>
</evidence>
<reference evidence="1 2" key="1">
    <citation type="submission" date="2015-03" db="EMBL/GenBank/DDBJ databases">
        <title>Draft Genome Sequence of Burkholderia andropogonis type strain ICMP2807, isolated from Sorghum bicolor.</title>
        <authorList>
            <person name="Lopes-Santos L."/>
            <person name="Castro D.B."/>
            <person name="Ottoboni L.M."/>
            <person name="Park D."/>
            <person name="Weirc B.S."/>
            <person name="Destefano S.A."/>
        </authorList>
    </citation>
    <scope>NUCLEOTIDE SEQUENCE [LARGE SCALE GENOMIC DNA]</scope>
    <source>
        <strain evidence="1 2">ICMP2807</strain>
    </source>
</reference>
<dbReference type="Proteomes" id="UP000033618">
    <property type="component" value="Unassembled WGS sequence"/>
</dbReference>
<name>A0A0F5K3N8_9BURK</name>
<dbReference type="RefSeq" id="WP_046152277.1">
    <property type="nucleotide sequence ID" value="NZ_CADFGU010000005.1"/>
</dbReference>